<keyword evidence="2" id="KW-0812">Transmembrane</keyword>
<evidence type="ECO:0000259" key="3">
    <source>
        <dbReference type="Pfam" id="PF00535"/>
    </source>
</evidence>
<keyword evidence="2" id="KW-0472">Membrane</keyword>
<feature type="domain" description="Glycosyltransferase 2-like" evidence="3">
    <location>
        <begin position="7"/>
        <end position="133"/>
    </location>
</feature>
<comment type="similarity">
    <text evidence="1">Belongs to the glycosyltransferase 2 family. WaaE/KdtX subfamily.</text>
</comment>
<feature type="transmembrane region" description="Helical" evidence="2">
    <location>
        <begin position="224"/>
        <end position="242"/>
    </location>
</feature>
<dbReference type="PANTHER" id="PTHR43630">
    <property type="entry name" value="POLY-BETA-1,6-N-ACETYL-D-GLUCOSAMINE SYNTHASE"/>
    <property type="match status" value="1"/>
</dbReference>
<evidence type="ECO:0000313" key="4">
    <source>
        <dbReference type="EMBL" id="PIQ89378.1"/>
    </source>
</evidence>
<evidence type="ECO:0000256" key="2">
    <source>
        <dbReference type="SAM" id="Phobius"/>
    </source>
</evidence>
<dbReference type="InterPro" id="IPR001173">
    <property type="entry name" value="Glyco_trans_2-like"/>
</dbReference>
<dbReference type="SUPFAM" id="SSF53448">
    <property type="entry name" value="Nucleotide-diphospho-sugar transferases"/>
    <property type="match status" value="1"/>
</dbReference>
<evidence type="ECO:0000256" key="1">
    <source>
        <dbReference type="ARBA" id="ARBA00038494"/>
    </source>
</evidence>
<name>A0A2H0LYA6_9BACT</name>
<protein>
    <recommendedName>
        <fullName evidence="3">Glycosyltransferase 2-like domain-containing protein</fullName>
    </recommendedName>
</protein>
<sequence length="256" mass="29769">MDKVPVSVVVLTKNEEVNIIDCLSSVKGWADEIIVVDDESKDKTVELANEYADKVLLNKMKVEGAHRNWAYAQARNEWVLSLDADEQVSPELKNEIDRALADTDCVCFSIPLRNFIGKHWVRYGGWYPAGKVRLFKRSKFKYEEVEVHPRVFTEGRCGFLKSDIIHKGYPDFEHFLASVNRQTTLEARKWVNTNRKMSFGKAMWRTIDRFFRAFIGKKGYKDGLVGFMVALFASWYQILSYAKYRQMKQEASQIEK</sequence>
<dbReference type="Proteomes" id="UP000229641">
    <property type="component" value="Unassembled WGS sequence"/>
</dbReference>
<dbReference type="EMBL" id="PCWA01000045">
    <property type="protein sequence ID" value="PIQ89378.1"/>
    <property type="molecule type" value="Genomic_DNA"/>
</dbReference>
<dbReference type="CDD" id="cd02511">
    <property type="entry name" value="Beta4Glucosyltransferase"/>
    <property type="match status" value="1"/>
</dbReference>
<dbReference type="AlphaFoldDB" id="A0A2H0LYA6"/>
<dbReference type="PANTHER" id="PTHR43630:SF2">
    <property type="entry name" value="GLYCOSYLTRANSFERASE"/>
    <property type="match status" value="1"/>
</dbReference>
<gene>
    <name evidence="4" type="ORF">COV72_03285</name>
</gene>
<dbReference type="Pfam" id="PF00535">
    <property type="entry name" value="Glycos_transf_2"/>
    <property type="match status" value="1"/>
</dbReference>
<dbReference type="InterPro" id="IPR029044">
    <property type="entry name" value="Nucleotide-diphossugar_trans"/>
</dbReference>
<accession>A0A2H0LYA6</accession>
<dbReference type="Gene3D" id="3.90.550.10">
    <property type="entry name" value="Spore Coat Polysaccharide Biosynthesis Protein SpsA, Chain A"/>
    <property type="match status" value="1"/>
</dbReference>
<evidence type="ECO:0000313" key="5">
    <source>
        <dbReference type="Proteomes" id="UP000229641"/>
    </source>
</evidence>
<organism evidence="4 5">
    <name type="scientific">Candidatus Ghiorseimicrobium undicola</name>
    <dbReference type="NCBI Taxonomy" id="1974746"/>
    <lineage>
        <taxon>Bacteria</taxon>
        <taxon>Pseudomonadati</taxon>
        <taxon>Candidatus Omnitrophota</taxon>
        <taxon>Candidatus Ghiorseimicrobium</taxon>
    </lineage>
</organism>
<proteinExistence type="inferred from homology"/>
<reference evidence="4 5" key="1">
    <citation type="submission" date="2017-09" db="EMBL/GenBank/DDBJ databases">
        <title>Depth-based differentiation of microbial function through sediment-hosted aquifers and enrichment of novel symbionts in the deep terrestrial subsurface.</title>
        <authorList>
            <person name="Probst A.J."/>
            <person name="Ladd B."/>
            <person name="Jarett J.K."/>
            <person name="Geller-Mcgrath D.E."/>
            <person name="Sieber C.M."/>
            <person name="Emerson J.B."/>
            <person name="Anantharaman K."/>
            <person name="Thomas B.C."/>
            <person name="Malmstrom R."/>
            <person name="Stieglmeier M."/>
            <person name="Klingl A."/>
            <person name="Woyke T."/>
            <person name="Ryan C.M."/>
            <person name="Banfield J.F."/>
        </authorList>
    </citation>
    <scope>NUCLEOTIDE SEQUENCE [LARGE SCALE GENOMIC DNA]</scope>
    <source>
        <strain evidence="4">CG11_big_fil_rev_8_21_14_0_20_42_13</strain>
    </source>
</reference>
<keyword evidence="2" id="KW-1133">Transmembrane helix</keyword>
<comment type="caution">
    <text evidence="4">The sequence shown here is derived from an EMBL/GenBank/DDBJ whole genome shotgun (WGS) entry which is preliminary data.</text>
</comment>